<dbReference type="PROSITE" id="PS51318">
    <property type="entry name" value="TAT"/>
    <property type="match status" value="1"/>
</dbReference>
<feature type="domain" description="Serpin" evidence="3">
    <location>
        <begin position="1"/>
        <end position="407"/>
    </location>
</feature>
<keyword evidence="2" id="KW-0732">Signal</keyword>
<gene>
    <name evidence="4" type="ORF">NCTC10254_02357</name>
</gene>
<dbReference type="InterPro" id="IPR006311">
    <property type="entry name" value="TAT_signal"/>
</dbReference>
<dbReference type="InterPro" id="IPR042185">
    <property type="entry name" value="Serpin_sf_2"/>
</dbReference>
<dbReference type="PROSITE" id="PS51257">
    <property type="entry name" value="PROKAR_LIPOPROTEIN"/>
    <property type="match status" value="1"/>
</dbReference>
<dbReference type="InterPro" id="IPR042178">
    <property type="entry name" value="Serpin_sf_1"/>
</dbReference>
<dbReference type="InterPro" id="IPR000215">
    <property type="entry name" value="Serpin_fam"/>
</dbReference>
<dbReference type="Pfam" id="PF00079">
    <property type="entry name" value="Serpin"/>
    <property type="match status" value="1"/>
</dbReference>
<dbReference type="PANTHER" id="PTHR11461:SF211">
    <property type="entry name" value="GH10112P-RELATED"/>
    <property type="match status" value="1"/>
</dbReference>
<evidence type="ECO:0000313" key="4">
    <source>
        <dbReference type="EMBL" id="SPW33212.1"/>
    </source>
</evidence>
<dbReference type="PROSITE" id="PS00284">
    <property type="entry name" value="SERPIN"/>
    <property type="match status" value="1"/>
</dbReference>
<dbReference type="CDD" id="cd00172">
    <property type="entry name" value="serpin"/>
    <property type="match status" value="1"/>
</dbReference>
<dbReference type="SMART" id="SM00093">
    <property type="entry name" value="SERPIN"/>
    <property type="match status" value="1"/>
</dbReference>
<dbReference type="RefSeq" id="WP_225865992.1">
    <property type="nucleotide sequence ID" value="NZ_CAJPQJ010000001.1"/>
</dbReference>
<protein>
    <submittedName>
        <fullName evidence="4">Serine protease inhibitor</fullName>
    </submittedName>
</protein>
<dbReference type="InterPro" id="IPR023796">
    <property type="entry name" value="Serpin_dom"/>
</dbReference>
<dbReference type="Gene3D" id="2.30.39.10">
    <property type="entry name" value="Alpha-1-antitrypsin, domain 1"/>
    <property type="match status" value="1"/>
</dbReference>
<name>A0A8B4H9Z3_9CORY</name>
<comment type="similarity">
    <text evidence="1">Belongs to the serpin family.</text>
</comment>
<feature type="signal peptide" evidence="2">
    <location>
        <begin position="1"/>
        <end position="30"/>
    </location>
</feature>
<dbReference type="PANTHER" id="PTHR11461">
    <property type="entry name" value="SERINE PROTEASE INHIBITOR, SERPIN"/>
    <property type="match status" value="1"/>
</dbReference>
<dbReference type="EMBL" id="UARK01000033">
    <property type="protein sequence ID" value="SPW33212.1"/>
    <property type="molecule type" value="Genomic_DNA"/>
</dbReference>
<evidence type="ECO:0000313" key="5">
    <source>
        <dbReference type="Proteomes" id="UP000249886"/>
    </source>
</evidence>
<dbReference type="InterPro" id="IPR023795">
    <property type="entry name" value="Serpin_CS"/>
</dbReference>
<feature type="chain" id="PRO_5039108808" evidence="2">
    <location>
        <begin position="31"/>
        <end position="410"/>
    </location>
</feature>
<dbReference type="GO" id="GO:0005615">
    <property type="term" value="C:extracellular space"/>
    <property type="evidence" value="ECO:0007669"/>
    <property type="project" value="InterPro"/>
</dbReference>
<dbReference type="SUPFAM" id="SSF56574">
    <property type="entry name" value="Serpins"/>
    <property type="match status" value="1"/>
</dbReference>
<dbReference type="Gene3D" id="3.30.497.10">
    <property type="entry name" value="Antithrombin, subunit I, domain 2"/>
    <property type="match status" value="1"/>
</dbReference>
<reference evidence="4 5" key="1">
    <citation type="submission" date="2018-06" db="EMBL/GenBank/DDBJ databases">
        <authorList>
            <consortium name="Pathogen Informatics"/>
            <person name="Doyle S."/>
        </authorList>
    </citation>
    <scope>NUCLEOTIDE SEQUENCE [LARGE SCALE GENOMIC DNA]</scope>
    <source>
        <strain evidence="4 5">NCTC10254</strain>
    </source>
</reference>
<evidence type="ECO:0000259" key="3">
    <source>
        <dbReference type="SMART" id="SM00093"/>
    </source>
</evidence>
<dbReference type="InterPro" id="IPR036186">
    <property type="entry name" value="Serpin_sf"/>
</dbReference>
<dbReference type="GeneID" id="84575037"/>
<organism evidence="4 5">
    <name type="scientific">Corynebacterium matruchotii</name>
    <dbReference type="NCBI Taxonomy" id="43768"/>
    <lineage>
        <taxon>Bacteria</taxon>
        <taxon>Bacillati</taxon>
        <taxon>Actinomycetota</taxon>
        <taxon>Actinomycetes</taxon>
        <taxon>Mycobacteriales</taxon>
        <taxon>Corynebacteriaceae</taxon>
        <taxon>Corynebacterium</taxon>
    </lineage>
</organism>
<sequence>MSLSRNPLNRRRFLCLLGLSAIAAPLLVTACTRAEAQLDDSFTPVEGEDQSDLLTIGLSLLGSTDLARGQGQGSDQQSSPNRVVSPVGAAAAAGVIAEGATSKVTIDPKRLQPAWTMWRKWAGEPTNKPGAVPVISAAARLLVDPKIPIKPEYSDTITGWDVPIETGKVTKGNLDSWVRTNTGGLVKGSGLTVTPDMKLVLQNAIIFAAKWLVPFKADDTIKYDFTKADGTITRVDMMWLFQHHGPYIASDGWQGVRLDYTDKELSAFILIPDDDMGEVTPTKLRQALSRLVTAQEQTAILKVGLPKFRFTTSKDLKGFFNHVGLGEKVKLTKMTDLPTNIVQAVQQAFIIVDEEGTVAGAVTEVGMESMATPMNGDITIIADRPFYFIVGDAKTATPLFFSYVGDPTKG</sequence>
<dbReference type="GO" id="GO:0004867">
    <property type="term" value="F:serine-type endopeptidase inhibitor activity"/>
    <property type="evidence" value="ECO:0007669"/>
    <property type="project" value="InterPro"/>
</dbReference>
<dbReference type="Proteomes" id="UP000249886">
    <property type="component" value="Unassembled WGS sequence"/>
</dbReference>
<dbReference type="AlphaFoldDB" id="A0A8B4H9Z3"/>
<evidence type="ECO:0000256" key="1">
    <source>
        <dbReference type="RuleBase" id="RU000411"/>
    </source>
</evidence>
<evidence type="ECO:0000256" key="2">
    <source>
        <dbReference type="SAM" id="SignalP"/>
    </source>
</evidence>
<proteinExistence type="inferred from homology"/>
<accession>A0A8B4H9Z3</accession>
<comment type="caution">
    <text evidence="4">The sequence shown here is derived from an EMBL/GenBank/DDBJ whole genome shotgun (WGS) entry which is preliminary data.</text>
</comment>